<gene>
    <name evidence="1" type="ORF">BO71DRAFT_163308</name>
</gene>
<dbReference type="EMBL" id="KZ825834">
    <property type="protein sequence ID" value="PYH96678.1"/>
    <property type="molecule type" value="Genomic_DNA"/>
</dbReference>
<protein>
    <submittedName>
        <fullName evidence="1">Uncharacterized protein</fullName>
    </submittedName>
</protein>
<name>A0A319E7J0_9EURO</name>
<evidence type="ECO:0000313" key="1">
    <source>
        <dbReference type="EMBL" id="PYH96678.1"/>
    </source>
</evidence>
<accession>A0A319E7J0</accession>
<sequence>MRPTVKYPNSVHQSLLAEPGTALAKRYVVVENRVFPARQAIIPRANRSCCSLSPDFSKEAYSSSIWCSRSERISRRMTSAHSADTRRMRCKTGTALISTIPDSCVSRASLW</sequence>
<keyword evidence="2" id="KW-1185">Reference proteome</keyword>
<organism evidence="1 2">
    <name type="scientific">Aspergillus ellipticus CBS 707.79</name>
    <dbReference type="NCBI Taxonomy" id="1448320"/>
    <lineage>
        <taxon>Eukaryota</taxon>
        <taxon>Fungi</taxon>
        <taxon>Dikarya</taxon>
        <taxon>Ascomycota</taxon>
        <taxon>Pezizomycotina</taxon>
        <taxon>Eurotiomycetes</taxon>
        <taxon>Eurotiomycetidae</taxon>
        <taxon>Eurotiales</taxon>
        <taxon>Aspergillaceae</taxon>
        <taxon>Aspergillus</taxon>
        <taxon>Aspergillus subgen. Circumdati</taxon>
    </lineage>
</organism>
<evidence type="ECO:0000313" key="2">
    <source>
        <dbReference type="Proteomes" id="UP000247810"/>
    </source>
</evidence>
<dbReference type="Proteomes" id="UP000247810">
    <property type="component" value="Unassembled WGS sequence"/>
</dbReference>
<dbReference type="VEuPathDB" id="FungiDB:BO71DRAFT_163308"/>
<reference evidence="1 2" key="1">
    <citation type="submission" date="2018-02" db="EMBL/GenBank/DDBJ databases">
        <title>The genomes of Aspergillus section Nigri reveals drivers in fungal speciation.</title>
        <authorList>
            <consortium name="DOE Joint Genome Institute"/>
            <person name="Vesth T.C."/>
            <person name="Nybo J."/>
            <person name="Theobald S."/>
            <person name="Brandl J."/>
            <person name="Frisvad J.C."/>
            <person name="Nielsen K.F."/>
            <person name="Lyhne E.K."/>
            <person name="Kogle M.E."/>
            <person name="Kuo A."/>
            <person name="Riley R."/>
            <person name="Clum A."/>
            <person name="Nolan M."/>
            <person name="Lipzen A."/>
            <person name="Salamov A."/>
            <person name="Henrissat B."/>
            <person name="Wiebenga A."/>
            <person name="De vries R.P."/>
            <person name="Grigoriev I.V."/>
            <person name="Mortensen U.H."/>
            <person name="Andersen M.R."/>
            <person name="Baker S.E."/>
        </authorList>
    </citation>
    <scope>NUCLEOTIDE SEQUENCE [LARGE SCALE GENOMIC DNA]</scope>
    <source>
        <strain evidence="1 2">CBS 707.79</strain>
    </source>
</reference>
<proteinExistence type="predicted"/>
<dbReference type="AlphaFoldDB" id="A0A319E7J0"/>